<evidence type="ECO:0008006" key="5">
    <source>
        <dbReference type="Google" id="ProtNLM"/>
    </source>
</evidence>
<evidence type="ECO:0000313" key="1">
    <source>
        <dbReference type="EMBL" id="GAF35714.1"/>
    </source>
</evidence>
<dbReference type="STRING" id="1423743.FD41_GL001890"/>
<dbReference type="Proteomes" id="UP000051966">
    <property type="component" value="Unassembled WGS sequence"/>
</dbReference>
<reference evidence="2 4" key="2">
    <citation type="journal article" date="2015" name="Genome Announc.">
        <title>Expanding the biotechnology potential of lactobacilli through comparative genomics of 213 strains and associated genera.</title>
        <authorList>
            <person name="Sun Z."/>
            <person name="Harris H.M."/>
            <person name="McCann A."/>
            <person name="Guo C."/>
            <person name="Argimon S."/>
            <person name="Zhang W."/>
            <person name="Yang X."/>
            <person name="Jeffery I.B."/>
            <person name="Cooney J.C."/>
            <person name="Kagawa T.F."/>
            <person name="Liu W."/>
            <person name="Song Y."/>
            <person name="Salvetti E."/>
            <person name="Wrobel A."/>
            <person name="Rasinkangas P."/>
            <person name="Parkhill J."/>
            <person name="Rea M.C."/>
            <person name="O'Sullivan O."/>
            <person name="Ritari J."/>
            <person name="Douillard F.P."/>
            <person name="Paul Ross R."/>
            <person name="Yang R."/>
            <person name="Briner A.E."/>
            <person name="Felis G.E."/>
            <person name="de Vos W.M."/>
            <person name="Barrangou R."/>
            <person name="Klaenhammer T.R."/>
            <person name="Caufield P.W."/>
            <person name="Cui Y."/>
            <person name="Zhang H."/>
            <person name="O'Toole P.W."/>
        </authorList>
    </citation>
    <scope>NUCLEOTIDE SEQUENCE [LARGE SCALE GENOMIC DNA]</scope>
    <source>
        <strain evidence="2 4">DSM 18382</strain>
    </source>
</reference>
<dbReference type="OrthoDB" id="1655898at2"/>
<accession>X0P9H4</accession>
<dbReference type="RefSeq" id="WP_035178203.1">
    <property type="nucleotide sequence ID" value="NZ_AZFY01000155.1"/>
</dbReference>
<proteinExistence type="predicted"/>
<reference evidence="1" key="1">
    <citation type="journal article" date="2014" name="Genome Announc.">
        <title>Draft Genome Sequences of Two Lactobacillus Strains, L. farraginis JCM 14108T and L. composti JCM 14202T, Isolated from Compost of Distilled Shochu Residue.</title>
        <authorList>
            <person name="Yuki M."/>
            <person name="Oshima K."/>
            <person name="Suda W."/>
            <person name="Kitahara M."/>
            <person name="Kitamura K."/>
            <person name="Iida T."/>
            <person name="Hattori M."/>
            <person name="Ohkuma M."/>
        </authorList>
    </citation>
    <scope>NUCLEOTIDE SEQUENCE [LARGE SCALE GENOMIC DNA]</scope>
    <source>
        <strain evidence="1">JCM 14108</strain>
    </source>
</reference>
<dbReference type="Proteomes" id="UP000019488">
    <property type="component" value="Unassembled WGS sequence"/>
</dbReference>
<protein>
    <recommendedName>
        <fullName evidence="5">TPR repeat-containing protein</fullName>
    </recommendedName>
</protein>
<gene>
    <name evidence="2" type="ORF">FD41_GL001890</name>
    <name evidence="1" type="ORF">JCM14108_618</name>
</gene>
<dbReference type="AlphaFoldDB" id="X0P9H4"/>
<dbReference type="eggNOG" id="COG0457">
    <property type="taxonomic scope" value="Bacteria"/>
</dbReference>
<comment type="caution">
    <text evidence="1">The sequence shown here is derived from an EMBL/GenBank/DDBJ whole genome shotgun (WGS) entry which is preliminary data.</text>
</comment>
<sequence length="309" mass="35856">MSTLSKNDRVIFWSAEADLRDHKFHQVLNKTEHLEKKYPEDSQIHLLMAQALSNLKRIEDAYQIVFDYRDHLFDKPDYLPGIFKITLQNHAFILAREILSHVSGSRQSAWKAEIIKQETAYRTENQSVLRQAASRFAHLGSLAAYQQVQVVTAALKLPFDEYLTAAETMLTDPFGWQVSKTQVLLQLQAMASEKTVTLNWLDKQNYQISIPKLKSLADYAALTDALREIDRLYAADDPIKYQLMEKELFTQSSYIYPFFDKVIQDSAFWVQIIAADLFGSHLTHPKPFQQEMMAWIKQIHQAESFMKFV</sequence>
<name>X0P9H4_9LACO</name>
<evidence type="ECO:0000313" key="4">
    <source>
        <dbReference type="Proteomes" id="UP000051966"/>
    </source>
</evidence>
<organism evidence="1 3">
    <name type="scientific">Lentilactobacillus farraginis DSM 18382 = JCM 14108</name>
    <dbReference type="NCBI Taxonomy" id="1423743"/>
    <lineage>
        <taxon>Bacteria</taxon>
        <taxon>Bacillati</taxon>
        <taxon>Bacillota</taxon>
        <taxon>Bacilli</taxon>
        <taxon>Lactobacillales</taxon>
        <taxon>Lactobacillaceae</taxon>
        <taxon>Lentilactobacillus</taxon>
    </lineage>
</organism>
<dbReference type="PATRIC" id="fig|1423743.5.peg.1947"/>
<dbReference type="EMBL" id="BAKI01000004">
    <property type="protein sequence ID" value="GAF35714.1"/>
    <property type="molecule type" value="Genomic_DNA"/>
</dbReference>
<keyword evidence="4" id="KW-1185">Reference proteome</keyword>
<dbReference type="EMBL" id="AZFY01000155">
    <property type="protein sequence ID" value="KRM01069.1"/>
    <property type="molecule type" value="Genomic_DNA"/>
</dbReference>
<evidence type="ECO:0000313" key="3">
    <source>
        <dbReference type="Proteomes" id="UP000019488"/>
    </source>
</evidence>
<evidence type="ECO:0000313" key="2">
    <source>
        <dbReference type="EMBL" id="KRM01069.1"/>
    </source>
</evidence>